<dbReference type="Gene3D" id="3.30.1490.150">
    <property type="entry name" value="Hypothetical protein ph0010, domain 2"/>
    <property type="match status" value="1"/>
</dbReference>
<dbReference type="InterPro" id="IPR036071">
    <property type="entry name" value="AMMECR1_dom_sf"/>
</dbReference>
<keyword evidence="3" id="KW-1185">Reference proteome</keyword>
<dbReference type="KEGG" id="hoh:Hoch_4169"/>
<dbReference type="HOGENOM" id="CLU_095686_1_1_7"/>
<reference evidence="2 3" key="1">
    <citation type="journal article" date="2010" name="Stand. Genomic Sci.">
        <title>Complete genome sequence of Haliangium ochraceum type strain (SMP-2).</title>
        <authorList>
            <consortium name="US DOE Joint Genome Institute (JGI-PGF)"/>
            <person name="Ivanova N."/>
            <person name="Daum C."/>
            <person name="Lang E."/>
            <person name="Abt B."/>
            <person name="Kopitz M."/>
            <person name="Saunders E."/>
            <person name="Lapidus A."/>
            <person name="Lucas S."/>
            <person name="Glavina Del Rio T."/>
            <person name="Nolan M."/>
            <person name="Tice H."/>
            <person name="Copeland A."/>
            <person name="Cheng J.F."/>
            <person name="Chen F."/>
            <person name="Bruce D."/>
            <person name="Goodwin L."/>
            <person name="Pitluck S."/>
            <person name="Mavromatis K."/>
            <person name="Pati A."/>
            <person name="Mikhailova N."/>
            <person name="Chen A."/>
            <person name="Palaniappan K."/>
            <person name="Land M."/>
            <person name="Hauser L."/>
            <person name="Chang Y.J."/>
            <person name="Jeffries C.D."/>
            <person name="Detter J.C."/>
            <person name="Brettin T."/>
            <person name="Rohde M."/>
            <person name="Goker M."/>
            <person name="Bristow J."/>
            <person name="Markowitz V."/>
            <person name="Eisen J.A."/>
            <person name="Hugenholtz P."/>
            <person name="Kyrpides N.C."/>
            <person name="Klenk H.P."/>
        </authorList>
    </citation>
    <scope>NUCLEOTIDE SEQUENCE [LARGE SCALE GENOMIC DNA]</scope>
    <source>
        <strain evidence="3">DSM 14365 / CIP 107738 / JCM 11303 / AJ 13395 / SMP-2</strain>
    </source>
</reference>
<dbReference type="InterPro" id="IPR023473">
    <property type="entry name" value="AMMECR1"/>
</dbReference>
<dbReference type="OrthoDB" id="9782820at2"/>
<evidence type="ECO:0000313" key="2">
    <source>
        <dbReference type="EMBL" id="ACY16667.1"/>
    </source>
</evidence>
<dbReference type="InterPro" id="IPR027485">
    <property type="entry name" value="AMMECR1_N"/>
</dbReference>
<gene>
    <name evidence="2" type="ordered locus">Hoch_4169</name>
</gene>
<name>D0LKU7_HALO1</name>
<dbReference type="eggNOG" id="COG2078">
    <property type="taxonomic scope" value="Bacteria"/>
</dbReference>
<dbReference type="NCBIfam" id="TIGR00296">
    <property type="entry name" value="TIGR00296 family protein"/>
    <property type="match status" value="1"/>
</dbReference>
<protein>
    <submittedName>
        <fullName evidence="2">AMMECR1 domain protein</fullName>
    </submittedName>
</protein>
<dbReference type="SUPFAM" id="SSF143447">
    <property type="entry name" value="AMMECR1-like"/>
    <property type="match status" value="1"/>
</dbReference>
<dbReference type="Proteomes" id="UP000001880">
    <property type="component" value="Chromosome"/>
</dbReference>
<dbReference type="PANTHER" id="PTHR13016:SF0">
    <property type="entry name" value="AMME SYNDROME CANDIDATE GENE 1 PROTEIN"/>
    <property type="match status" value="1"/>
</dbReference>
<sequence>MPYSYVLTDDEKRELLRIARATLREYFHTGRIPPGKPHRDSLTAEAGAFVSLHKGDELRGCIGTQQESTALFRTIQEMTIAAASRDPRFEPIEEDEIEELKIEISVLAEAEPVSSAADVEIGQHGLAIECDGKRGLLLPQVASKAGLDSERFLAEVCTKAGLPEDAWRSDGASLSKFSAQVFSDATHPPLRSATLH</sequence>
<feature type="domain" description="AMMECR1" evidence="1">
    <location>
        <begin position="10"/>
        <end position="193"/>
    </location>
</feature>
<evidence type="ECO:0000259" key="1">
    <source>
        <dbReference type="PROSITE" id="PS51112"/>
    </source>
</evidence>
<accession>D0LKU7</accession>
<organism evidence="2 3">
    <name type="scientific">Haliangium ochraceum (strain DSM 14365 / JCM 11303 / SMP-2)</name>
    <dbReference type="NCBI Taxonomy" id="502025"/>
    <lineage>
        <taxon>Bacteria</taxon>
        <taxon>Pseudomonadati</taxon>
        <taxon>Myxococcota</taxon>
        <taxon>Polyangia</taxon>
        <taxon>Haliangiales</taxon>
        <taxon>Kofleriaceae</taxon>
        <taxon>Haliangium</taxon>
    </lineage>
</organism>
<dbReference type="NCBIfam" id="TIGR04335">
    <property type="entry name" value="AmmeMemoSam_A"/>
    <property type="match status" value="1"/>
</dbReference>
<dbReference type="Pfam" id="PF01871">
    <property type="entry name" value="AMMECR1"/>
    <property type="match status" value="1"/>
</dbReference>
<dbReference type="InterPro" id="IPR002733">
    <property type="entry name" value="AMMECR1_domain"/>
</dbReference>
<dbReference type="STRING" id="502025.Hoch_4169"/>
<dbReference type="PROSITE" id="PS51112">
    <property type="entry name" value="AMMECR1"/>
    <property type="match status" value="1"/>
</dbReference>
<dbReference type="InterPro" id="IPR027623">
    <property type="entry name" value="AmmeMemoSam_A"/>
</dbReference>
<evidence type="ECO:0000313" key="3">
    <source>
        <dbReference type="Proteomes" id="UP000001880"/>
    </source>
</evidence>
<dbReference type="EMBL" id="CP001804">
    <property type="protein sequence ID" value="ACY16667.1"/>
    <property type="molecule type" value="Genomic_DNA"/>
</dbReference>
<dbReference type="PANTHER" id="PTHR13016">
    <property type="entry name" value="AMMECR1 HOMOLOG"/>
    <property type="match status" value="1"/>
</dbReference>
<dbReference type="RefSeq" id="WP_012829265.1">
    <property type="nucleotide sequence ID" value="NC_013440.1"/>
</dbReference>
<dbReference type="AlphaFoldDB" id="D0LKU7"/>
<proteinExistence type="predicted"/>
<dbReference type="Gene3D" id="3.30.700.20">
    <property type="entry name" value="Hypothetical protein ph0010, domain 1"/>
    <property type="match status" value="1"/>
</dbReference>